<organism evidence="2 3">
    <name type="scientific">Salix udensis</name>
    <dbReference type="NCBI Taxonomy" id="889485"/>
    <lineage>
        <taxon>Eukaryota</taxon>
        <taxon>Viridiplantae</taxon>
        <taxon>Streptophyta</taxon>
        <taxon>Embryophyta</taxon>
        <taxon>Tracheophyta</taxon>
        <taxon>Spermatophyta</taxon>
        <taxon>Magnoliopsida</taxon>
        <taxon>eudicotyledons</taxon>
        <taxon>Gunneridae</taxon>
        <taxon>Pentapetalae</taxon>
        <taxon>rosids</taxon>
        <taxon>fabids</taxon>
        <taxon>Malpighiales</taxon>
        <taxon>Salicaceae</taxon>
        <taxon>Saliceae</taxon>
        <taxon>Salix</taxon>
    </lineage>
</organism>
<evidence type="ECO:0000313" key="2">
    <source>
        <dbReference type="EMBL" id="KAJ6427785.1"/>
    </source>
</evidence>
<comment type="caution">
    <text evidence="2">The sequence shown here is derived from an EMBL/GenBank/DDBJ whole genome shotgun (WGS) entry which is preliminary data.</text>
</comment>
<dbReference type="PANTHER" id="PTHR12654:SF3">
    <property type="entry name" value="NON-LYSOSOMAL GLUCOSYLCERAMIDASE"/>
    <property type="match status" value="1"/>
</dbReference>
<keyword evidence="3" id="KW-1185">Reference proteome</keyword>
<dbReference type="Proteomes" id="UP001162972">
    <property type="component" value="Chromosome 1"/>
</dbReference>
<feature type="domain" description="Glycosyl-hydrolase family 116 catalytic region" evidence="1">
    <location>
        <begin position="1"/>
        <end position="85"/>
    </location>
</feature>
<protein>
    <recommendedName>
        <fullName evidence="1">Glycosyl-hydrolase family 116 catalytic region domain-containing protein</fullName>
    </recommendedName>
</protein>
<dbReference type="Pfam" id="PF04685">
    <property type="entry name" value="DUF608"/>
    <property type="match status" value="1"/>
</dbReference>
<gene>
    <name evidence="2" type="ORF">OIU84_023227</name>
</gene>
<evidence type="ECO:0000259" key="1">
    <source>
        <dbReference type="Pfam" id="PF04685"/>
    </source>
</evidence>
<dbReference type="SUPFAM" id="SSF48208">
    <property type="entry name" value="Six-hairpin glycosidases"/>
    <property type="match status" value="1"/>
</dbReference>
<proteinExistence type="predicted"/>
<dbReference type="EMBL" id="JAPFFJ010000005">
    <property type="protein sequence ID" value="KAJ6427785.1"/>
    <property type="molecule type" value="Genomic_DNA"/>
</dbReference>
<sequence>MLPDGTVDMSDMQSREIWSGVTYAVAATMMQEGLMDMAFHTASGVYEAAWSEQGLGYSFQTPEAWNTSGQYRSLSYMRPLAIWAMQWTLSRPKLHKQEMNFKVNEDSLLGHPHHAGFEKLARFLKLPEEESSKSYAQSLFDYACKKFGYS</sequence>
<dbReference type="InterPro" id="IPR008928">
    <property type="entry name" value="6-hairpin_glycosidase_sf"/>
</dbReference>
<dbReference type="GO" id="GO:0008422">
    <property type="term" value="F:beta-glucosidase activity"/>
    <property type="evidence" value="ECO:0007669"/>
    <property type="project" value="TreeGrafter"/>
</dbReference>
<reference evidence="2 3" key="1">
    <citation type="journal article" date="2023" name="Int. J. Mol. Sci.">
        <title>De Novo Assembly and Annotation of 11 Diverse Shrub Willow (Salix) Genomes Reveals Novel Gene Organization in Sex-Linked Regions.</title>
        <authorList>
            <person name="Hyden B."/>
            <person name="Feng K."/>
            <person name="Yates T.B."/>
            <person name="Jawdy S."/>
            <person name="Cereghino C."/>
            <person name="Smart L.B."/>
            <person name="Muchero W."/>
        </authorList>
    </citation>
    <scope>NUCLEOTIDE SEQUENCE [LARGE SCALE GENOMIC DNA]</scope>
    <source>
        <tissue evidence="2">Shoot tip</tissue>
    </source>
</reference>
<evidence type="ECO:0000313" key="3">
    <source>
        <dbReference type="Proteomes" id="UP001162972"/>
    </source>
</evidence>
<accession>A0AAD6KRU7</accession>
<dbReference type="AlphaFoldDB" id="A0AAD6KRU7"/>
<dbReference type="InterPro" id="IPR052566">
    <property type="entry name" value="Non-lysos_glucosylceramidase"/>
</dbReference>
<dbReference type="PANTHER" id="PTHR12654">
    <property type="entry name" value="BILE ACID BETA-GLUCOSIDASE-RELATED"/>
    <property type="match status" value="1"/>
</dbReference>
<name>A0AAD6KRU7_9ROSI</name>
<dbReference type="GO" id="GO:0005975">
    <property type="term" value="P:carbohydrate metabolic process"/>
    <property type="evidence" value="ECO:0007669"/>
    <property type="project" value="InterPro"/>
</dbReference>
<dbReference type="InterPro" id="IPR006775">
    <property type="entry name" value="GH116_catalytic"/>
</dbReference>